<accession>A0A0D7EDQ8</accession>
<dbReference type="AlphaFoldDB" id="A0A0D7EDQ8"/>
<dbReference type="EMBL" id="JXXD01000005">
    <property type="protein sequence ID" value="KIZ38660.1"/>
    <property type="molecule type" value="Genomic_DNA"/>
</dbReference>
<organism evidence="1 2">
    <name type="scientific">Stutzerimonas stutzeri</name>
    <name type="common">Pseudomonas stutzeri</name>
    <dbReference type="NCBI Taxonomy" id="316"/>
    <lineage>
        <taxon>Bacteria</taxon>
        <taxon>Pseudomonadati</taxon>
        <taxon>Pseudomonadota</taxon>
        <taxon>Gammaproteobacteria</taxon>
        <taxon>Pseudomonadales</taxon>
        <taxon>Pseudomonadaceae</taxon>
        <taxon>Stutzerimonas</taxon>
    </lineage>
</organism>
<proteinExistence type="predicted"/>
<comment type="caution">
    <text evidence="1">The sequence shown here is derived from an EMBL/GenBank/DDBJ whole genome shotgun (WGS) entry which is preliminary data.</text>
</comment>
<dbReference type="Proteomes" id="UP000032439">
    <property type="component" value="Unassembled WGS sequence"/>
</dbReference>
<name>A0A0D7EDQ8_STUST</name>
<dbReference type="InterPro" id="IPR016084">
    <property type="entry name" value="Haem_Oase-like_multi-hlx"/>
</dbReference>
<dbReference type="Gene3D" id="1.20.910.10">
    <property type="entry name" value="Heme oxygenase-like"/>
    <property type="match status" value="1"/>
</dbReference>
<protein>
    <submittedName>
        <fullName evidence="1">Heme oxygenase</fullName>
    </submittedName>
</protein>
<dbReference type="RefSeq" id="WP_044313780.1">
    <property type="nucleotide sequence ID" value="NZ_JXXD01000005.1"/>
</dbReference>
<dbReference type="CDD" id="cd19166">
    <property type="entry name" value="HemeO-bac"/>
    <property type="match status" value="1"/>
</dbReference>
<evidence type="ECO:0000313" key="2">
    <source>
        <dbReference type="Proteomes" id="UP000032439"/>
    </source>
</evidence>
<dbReference type="PATRIC" id="fig|316.110.peg.4115"/>
<gene>
    <name evidence="1" type="ORF">LO50_00650</name>
</gene>
<sequence>MAELRARLRQATAPLHEQVDAAFSDFSLEQPDDYRRFLRAHSRVLSAAEIALERAGFAALLDDWPMRVRRHALWADLAELECPSPAALSIPSLNDFASCWGVAYVLEGSRLGGRVLARRVRQANQTAPIRYLEHGEVARLWPAFLARLEQHAASYAWEPMLLAAEQTFALFAEAAALEHDCEYG</sequence>
<reference evidence="1 2" key="1">
    <citation type="submission" date="2014-11" db="EMBL/GenBank/DDBJ databases">
        <title>Genomics and ecophysiology of heterotrophic nitrogen fixing bacteria isolated from estuarine surface water.</title>
        <authorList>
            <person name="Bentzon-Tilia M."/>
            <person name="Severin I."/>
            <person name="Hansen L.H."/>
            <person name="Riemann L."/>
        </authorList>
    </citation>
    <scope>NUCLEOTIDE SEQUENCE [LARGE SCALE GENOMIC DNA]</scope>
    <source>
        <strain evidence="1 2">BAL361</strain>
    </source>
</reference>
<dbReference type="SUPFAM" id="SSF48613">
    <property type="entry name" value="Heme oxygenase-like"/>
    <property type="match status" value="1"/>
</dbReference>
<evidence type="ECO:0000313" key="1">
    <source>
        <dbReference type="EMBL" id="KIZ38660.1"/>
    </source>
</evidence>